<dbReference type="InterPro" id="IPR024645">
    <property type="entry name" value="Mitochondr_Som1"/>
</dbReference>
<dbReference type="EMBL" id="AMCV02000012">
    <property type="protein sequence ID" value="TDZ21825.1"/>
    <property type="molecule type" value="Genomic_DNA"/>
</dbReference>
<dbReference type="Pfam" id="PF11093">
    <property type="entry name" value="Mitochondr_Som1"/>
    <property type="match status" value="1"/>
</dbReference>
<gene>
    <name evidence="1" type="ORF">Cob_v005249</name>
</gene>
<sequence>MPPPCVAFSASELPLRVHADAKGKKRKLLGAEDVDLSQCALRLLTQFRCLVQNPAADGSPVGCWPVQRLFRLCEDKQGTFAVETTSWERLNAHAKQGNGSTLDGDRHHRMAVLDENAQGQDKKDSVTLRTYQQWSQDWEEN</sequence>
<proteinExistence type="predicted"/>
<evidence type="ECO:0000313" key="1">
    <source>
        <dbReference type="EMBL" id="TDZ21825.1"/>
    </source>
</evidence>
<accession>A0A484FVV5</accession>
<reference evidence="2" key="2">
    <citation type="journal article" date="2019" name="Mol. Plant Microbe Interact.">
        <title>Genome sequence resources for four phytopathogenic fungi from the Colletotrichum orbiculare species complex.</title>
        <authorList>
            <person name="Gan P."/>
            <person name="Tsushima A."/>
            <person name="Narusaka M."/>
            <person name="Narusaka Y."/>
            <person name="Takano Y."/>
            <person name="Kubo Y."/>
            <person name="Shirasu K."/>
        </authorList>
    </citation>
    <scope>GENOME REANNOTATION</scope>
    <source>
        <strain evidence="2">104-T / ATCC 96160 / CBS 514.97 / LARS 414 / MAFF 240422</strain>
    </source>
</reference>
<keyword evidence="2" id="KW-1185">Reference proteome</keyword>
<comment type="caution">
    <text evidence="1">The sequence shown here is derived from an EMBL/GenBank/DDBJ whole genome shotgun (WGS) entry which is preliminary data.</text>
</comment>
<dbReference type="Proteomes" id="UP000014480">
    <property type="component" value="Unassembled WGS sequence"/>
</dbReference>
<dbReference type="GO" id="GO:0042720">
    <property type="term" value="C:mitochondrial inner membrane peptidase complex"/>
    <property type="evidence" value="ECO:0007669"/>
    <property type="project" value="InterPro"/>
</dbReference>
<organism evidence="1 2">
    <name type="scientific">Colletotrichum orbiculare (strain 104-T / ATCC 96160 / CBS 514.97 / LARS 414 / MAFF 240422)</name>
    <name type="common">Cucumber anthracnose fungus</name>
    <name type="synonym">Colletotrichum lagenarium</name>
    <dbReference type="NCBI Taxonomy" id="1213857"/>
    <lineage>
        <taxon>Eukaryota</taxon>
        <taxon>Fungi</taxon>
        <taxon>Dikarya</taxon>
        <taxon>Ascomycota</taxon>
        <taxon>Pezizomycotina</taxon>
        <taxon>Sordariomycetes</taxon>
        <taxon>Hypocreomycetidae</taxon>
        <taxon>Glomerellales</taxon>
        <taxon>Glomerellaceae</taxon>
        <taxon>Colletotrichum</taxon>
        <taxon>Colletotrichum orbiculare species complex</taxon>
    </lineage>
</organism>
<protein>
    <submittedName>
        <fullName evidence="1">Uncharacterized protein</fullName>
    </submittedName>
</protein>
<reference evidence="2" key="1">
    <citation type="journal article" date="2013" name="New Phytol.">
        <title>Comparative genomic and transcriptomic analyses reveal the hemibiotrophic stage shift of Colletotrichum fungi.</title>
        <authorList>
            <person name="Gan P."/>
            <person name="Ikeda K."/>
            <person name="Irieda H."/>
            <person name="Narusaka M."/>
            <person name="O'Connell R.J."/>
            <person name="Narusaka Y."/>
            <person name="Takano Y."/>
            <person name="Kubo Y."/>
            <person name="Shirasu K."/>
        </authorList>
    </citation>
    <scope>NUCLEOTIDE SEQUENCE [LARGE SCALE GENOMIC DNA]</scope>
    <source>
        <strain evidence="2">104-T / ATCC 96160 / CBS 514.97 / LARS 414 / MAFF 240422</strain>
    </source>
</reference>
<dbReference type="AlphaFoldDB" id="A0A484FVV5"/>
<name>A0A484FVV5_COLOR</name>
<evidence type="ECO:0000313" key="2">
    <source>
        <dbReference type="Proteomes" id="UP000014480"/>
    </source>
</evidence>
<dbReference type="OrthoDB" id="3983163at2759"/>